<evidence type="ECO:0000313" key="2">
    <source>
        <dbReference type="EMBL" id="SAK41363.1"/>
    </source>
</evidence>
<dbReference type="STRING" id="1777141.AWB80_00384"/>
<dbReference type="Pfam" id="PF01844">
    <property type="entry name" value="HNH"/>
    <property type="match status" value="1"/>
</dbReference>
<organism evidence="2 3">
    <name type="scientific">Caballeronia pedi</name>
    <dbReference type="NCBI Taxonomy" id="1777141"/>
    <lineage>
        <taxon>Bacteria</taxon>
        <taxon>Pseudomonadati</taxon>
        <taxon>Pseudomonadota</taxon>
        <taxon>Betaproteobacteria</taxon>
        <taxon>Burkholderiales</taxon>
        <taxon>Burkholderiaceae</taxon>
        <taxon>Caballeronia</taxon>
    </lineage>
</organism>
<keyword evidence="2" id="KW-0378">Hydrolase</keyword>
<name>A0A157Z7G9_9BURK</name>
<feature type="domain" description="HNH nuclease" evidence="1">
    <location>
        <begin position="62"/>
        <end position="113"/>
    </location>
</feature>
<accession>A0A157Z7G9</accession>
<dbReference type="InterPro" id="IPR002711">
    <property type="entry name" value="HNH"/>
</dbReference>
<keyword evidence="3" id="KW-1185">Reference proteome</keyword>
<reference evidence="2" key="1">
    <citation type="submission" date="2016-01" db="EMBL/GenBank/DDBJ databases">
        <authorList>
            <person name="Peeters C."/>
        </authorList>
    </citation>
    <scope>NUCLEOTIDE SEQUENCE [LARGE SCALE GENOMIC DNA]</scope>
    <source>
        <strain evidence="2">LMG 29323</strain>
    </source>
</reference>
<dbReference type="CDD" id="cd00085">
    <property type="entry name" value="HNHc"/>
    <property type="match status" value="1"/>
</dbReference>
<comment type="caution">
    <text evidence="2">The sequence shown here is derived from an EMBL/GenBank/DDBJ whole genome shotgun (WGS) entry which is preliminary data.</text>
</comment>
<dbReference type="Gene3D" id="1.10.30.50">
    <property type="match status" value="1"/>
</dbReference>
<dbReference type="InterPro" id="IPR003615">
    <property type="entry name" value="HNH_nuc"/>
</dbReference>
<dbReference type="AlphaFoldDB" id="A0A157Z7G9"/>
<dbReference type="SMART" id="SM00507">
    <property type="entry name" value="HNHc"/>
    <property type="match status" value="1"/>
</dbReference>
<evidence type="ECO:0000313" key="3">
    <source>
        <dbReference type="Proteomes" id="UP000054911"/>
    </source>
</evidence>
<dbReference type="OrthoDB" id="9802640at2"/>
<proteinExistence type="predicted"/>
<dbReference type="GO" id="GO:0008270">
    <property type="term" value="F:zinc ion binding"/>
    <property type="evidence" value="ECO:0007669"/>
    <property type="project" value="InterPro"/>
</dbReference>
<protein>
    <submittedName>
        <fullName evidence="2">HNH endonuclease</fullName>
    </submittedName>
</protein>
<keyword evidence="2" id="KW-0540">Nuclease</keyword>
<dbReference type="GO" id="GO:0003676">
    <property type="term" value="F:nucleic acid binding"/>
    <property type="evidence" value="ECO:0007669"/>
    <property type="project" value="InterPro"/>
</dbReference>
<keyword evidence="2" id="KW-0255">Endonuclease</keyword>
<evidence type="ECO:0000259" key="1">
    <source>
        <dbReference type="SMART" id="SM00507"/>
    </source>
</evidence>
<dbReference type="GO" id="GO:0004519">
    <property type="term" value="F:endonuclease activity"/>
    <property type="evidence" value="ECO:0007669"/>
    <property type="project" value="UniProtKB-KW"/>
</dbReference>
<gene>
    <name evidence="2" type="ORF">AWB80_00384</name>
</gene>
<sequence>MNRTLKALMARGVDSITAASISDGGHSIAALRAKSLPELLSLGLPENIAKDIYSKRTPIPAKTLLKLLHDNKWVCCVCRSESAPVVIHHIEPWAKSRSHEADNLVVLCPSDHAKAHSKGALSQNLSPEALRDAKRRWEEQVHIDDALVIRRAAQTVGEYWFFFNLLRLHEIASHEGIDWTSLPHYSESRRAGILDECGHLVPETTDSNYAYSGRFGSLRYAYAKDLFLTVLDRLSIADLSGFSKRGHVVASPIKNDIIYVEGAFNFKRLSRTELGPNQRVQASRLKKGVRVTFSFDRWYATSTSANSVWLTGRKVVGCFCRVGDVSRENGEIVYTCTVLAISEELSSLRDLSYLDAFTPALQTPQDQRDTERPPIDRDALIKALESQLWHFK</sequence>
<dbReference type="Proteomes" id="UP000054911">
    <property type="component" value="Unassembled WGS sequence"/>
</dbReference>
<dbReference type="EMBL" id="FCOE02000001">
    <property type="protein sequence ID" value="SAK41363.1"/>
    <property type="molecule type" value="Genomic_DNA"/>
</dbReference>